<evidence type="ECO:0000313" key="3">
    <source>
        <dbReference type="EMBL" id="SIO39361.1"/>
    </source>
</evidence>
<dbReference type="Gene3D" id="3.10.580.10">
    <property type="entry name" value="CBS-domain"/>
    <property type="match status" value="1"/>
</dbReference>
<reference evidence="4" key="1">
    <citation type="submission" date="2016-11" db="EMBL/GenBank/DDBJ databases">
        <authorList>
            <person name="Varghese N."/>
            <person name="Submissions S."/>
        </authorList>
    </citation>
    <scope>NUCLEOTIDE SEQUENCE [LARGE SCALE GENOMIC DNA]</scope>
    <source>
        <strain evidence="4">DSM 27623</strain>
    </source>
</reference>
<dbReference type="CDD" id="cd06426">
    <property type="entry name" value="NTP_transferase_like_2"/>
    <property type="match status" value="1"/>
</dbReference>
<dbReference type="SUPFAM" id="SSF53448">
    <property type="entry name" value="Nucleotide-diphospho-sugar transferases"/>
    <property type="match status" value="1"/>
</dbReference>
<evidence type="ECO:0000256" key="1">
    <source>
        <dbReference type="PROSITE-ProRule" id="PRU00703"/>
    </source>
</evidence>
<dbReference type="PANTHER" id="PTHR22572">
    <property type="entry name" value="SUGAR-1-PHOSPHATE GUANYL TRANSFERASE"/>
    <property type="match status" value="1"/>
</dbReference>
<feature type="domain" description="CBS" evidence="2">
    <location>
        <begin position="1"/>
        <end position="59"/>
    </location>
</feature>
<evidence type="ECO:0000259" key="2">
    <source>
        <dbReference type="PROSITE" id="PS51371"/>
    </source>
</evidence>
<organism evidence="3 4">
    <name type="scientific">Epilithonimonas zeae</name>
    <dbReference type="NCBI Taxonomy" id="1416779"/>
    <lineage>
        <taxon>Bacteria</taxon>
        <taxon>Pseudomonadati</taxon>
        <taxon>Bacteroidota</taxon>
        <taxon>Flavobacteriia</taxon>
        <taxon>Flavobacteriales</taxon>
        <taxon>Weeksellaceae</taxon>
        <taxon>Chryseobacterium group</taxon>
        <taxon>Epilithonimonas</taxon>
    </lineage>
</organism>
<dbReference type="OrthoDB" id="9813880at2"/>
<dbReference type="InterPro" id="IPR050486">
    <property type="entry name" value="Mannose-1P_guanyltransferase"/>
</dbReference>
<dbReference type="Proteomes" id="UP000185207">
    <property type="component" value="Unassembled WGS sequence"/>
</dbReference>
<keyword evidence="1" id="KW-0129">CBS domain</keyword>
<dbReference type="SUPFAM" id="SSF54631">
    <property type="entry name" value="CBS-domain pair"/>
    <property type="match status" value="1"/>
</dbReference>
<sequence length="357" mass="41196">MKVKDFSNIKINYSDSLHRALEKMTNNNHKLLIVVKESKYYSLLSIGDIQRAILQGKDLNVKVENALRTNVKIAYEYDDEDVIKNMMLNNRMEFCPVINSDSEIVNIFFWEDLFDKKIVHNKSSFNLPVVVMAGGYGTRLRPLTYVIPKPLVPIGEKTMLEEIFEKFSIYGSANFYLSVNYKSELIKFYLQQNNLPYEIEYFEEETPLGTAGSLTLLKGKINTTFFVTNCDILIEEDYSEILDFHRKNDNVITVVAAIKQMTIPYGIMNIGENGELLSIEEKPNFNFIVNTGFYILEPEIFDFIPENEIFDLPTLIEEIKKNHRKVGVFPVAENSWTDMGDWAEYSGILKKKGFNLG</sequence>
<accession>A0A1N6J516</accession>
<dbReference type="InterPro" id="IPR029044">
    <property type="entry name" value="Nucleotide-diphossugar_trans"/>
</dbReference>
<dbReference type="EMBL" id="FSRK01000002">
    <property type="protein sequence ID" value="SIO39361.1"/>
    <property type="molecule type" value="Genomic_DNA"/>
</dbReference>
<keyword evidence="4" id="KW-1185">Reference proteome</keyword>
<evidence type="ECO:0000313" key="4">
    <source>
        <dbReference type="Proteomes" id="UP000185207"/>
    </source>
</evidence>
<name>A0A1N6J516_9FLAO</name>
<dbReference type="InterPro" id="IPR046342">
    <property type="entry name" value="CBS_dom_sf"/>
</dbReference>
<dbReference type="AlphaFoldDB" id="A0A1N6J516"/>
<dbReference type="InterPro" id="IPR000644">
    <property type="entry name" value="CBS_dom"/>
</dbReference>
<dbReference type="Pfam" id="PF00571">
    <property type="entry name" value="CBS"/>
    <property type="match status" value="1"/>
</dbReference>
<dbReference type="Gene3D" id="3.90.550.10">
    <property type="entry name" value="Spore Coat Polysaccharide Biosynthesis Protein SpsA, Chain A"/>
    <property type="match status" value="1"/>
</dbReference>
<protein>
    <submittedName>
        <fullName evidence="3">CBS domain-containing protein</fullName>
    </submittedName>
</protein>
<dbReference type="InterPro" id="IPR005835">
    <property type="entry name" value="NTP_transferase_dom"/>
</dbReference>
<dbReference type="STRING" id="1416779.SAMN05444409_3307"/>
<dbReference type="PROSITE" id="PS51371">
    <property type="entry name" value="CBS"/>
    <property type="match status" value="1"/>
</dbReference>
<dbReference type="RefSeq" id="WP_074236390.1">
    <property type="nucleotide sequence ID" value="NZ_FSRK01000002.1"/>
</dbReference>
<gene>
    <name evidence="3" type="ORF">SAMN05444409_3307</name>
</gene>
<dbReference type="Pfam" id="PF00483">
    <property type="entry name" value="NTP_transferase"/>
    <property type="match status" value="1"/>
</dbReference>
<proteinExistence type="predicted"/>